<evidence type="ECO:0000256" key="2">
    <source>
        <dbReference type="ARBA" id="ARBA00005594"/>
    </source>
</evidence>
<comment type="subunit">
    <text evidence="10">Monomer.</text>
</comment>
<comment type="similarity">
    <text evidence="2 10 11">Belongs to the class-I aminoacyl-tRNA synthetase family.</text>
</comment>
<dbReference type="InterPro" id="IPR035684">
    <property type="entry name" value="ArgRS_core"/>
</dbReference>
<dbReference type="SUPFAM" id="SSF52374">
    <property type="entry name" value="Nucleotidylyl transferase"/>
    <property type="match status" value="1"/>
</dbReference>
<organism evidence="14 15">
    <name type="scientific">Pseudolabrys taiwanensis</name>
    <dbReference type="NCBI Taxonomy" id="331696"/>
    <lineage>
        <taxon>Bacteria</taxon>
        <taxon>Pseudomonadati</taxon>
        <taxon>Pseudomonadota</taxon>
        <taxon>Alphaproteobacteria</taxon>
        <taxon>Hyphomicrobiales</taxon>
        <taxon>Xanthobacteraceae</taxon>
        <taxon>Pseudolabrys</taxon>
    </lineage>
</organism>
<dbReference type="CDD" id="cd00671">
    <property type="entry name" value="ArgRS_core"/>
    <property type="match status" value="1"/>
</dbReference>
<dbReference type="Pfam" id="PF05746">
    <property type="entry name" value="DALR_1"/>
    <property type="match status" value="1"/>
</dbReference>
<comment type="subcellular location">
    <subcellularLocation>
        <location evidence="1 10">Cytoplasm</location>
    </subcellularLocation>
</comment>
<evidence type="ECO:0000256" key="6">
    <source>
        <dbReference type="ARBA" id="ARBA00022840"/>
    </source>
</evidence>
<evidence type="ECO:0000256" key="3">
    <source>
        <dbReference type="ARBA" id="ARBA00022490"/>
    </source>
</evidence>
<dbReference type="PROSITE" id="PS00178">
    <property type="entry name" value="AA_TRNA_LIGASE_I"/>
    <property type="match status" value="1"/>
</dbReference>
<keyword evidence="7 10" id="KW-0648">Protein biosynthesis</keyword>
<evidence type="ECO:0000256" key="11">
    <source>
        <dbReference type="RuleBase" id="RU363038"/>
    </source>
</evidence>
<keyword evidence="6 10" id="KW-0067">ATP-binding</keyword>
<dbReference type="GO" id="GO:0006420">
    <property type="term" value="P:arginyl-tRNA aminoacylation"/>
    <property type="evidence" value="ECO:0007669"/>
    <property type="project" value="UniProtKB-UniRule"/>
</dbReference>
<evidence type="ECO:0000259" key="13">
    <source>
        <dbReference type="SMART" id="SM01016"/>
    </source>
</evidence>
<dbReference type="InterPro" id="IPR009080">
    <property type="entry name" value="tRNAsynth_Ia_anticodon-bd"/>
</dbReference>
<dbReference type="InterPro" id="IPR036695">
    <property type="entry name" value="Arg-tRNA-synth_N_sf"/>
</dbReference>
<dbReference type="Proteomes" id="UP000254889">
    <property type="component" value="Chromosome"/>
</dbReference>
<dbReference type="Gene3D" id="1.10.730.10">
    <property type="entry name" value="Isoleucyl-tRNA Synthetase, Domain 1"/>
    <property type="match status" value="1"/>
</dbReference>
<evidence type="ECO:0000256" key="10">
    <source>
        <dbReference type="HAMAP-Rule" id="MF_00123"/>
    </source>
</evidence>
<keyword evidence="3 10" id="KW-0963">Cytoplasm</keyword>
<evidence type="ECO:0000256" key="4">
    <source>
        <dbReference type="ARBA" id="ARBA00022598"/>
    </source>
</evidence>
<dbReference type="EMBL" id="CP031417">
    <property type="protein sequence ID" value="AXK83883.1"/>
    <property type="molecule type" value="Genomic_DNA"/>
</dbReference>
<dbReference type="InterPro" id="IPR008909">
    <property type="entry name" value="DALR_anticod-bd"/>
</dbReference>
<protein>
    <recommendedName>
        <fullName evidence="10">Arginine--tRNA ligase</fullName>
        <ecNumber evidence="10">6.1.1.19</ecNumber>
    </recommendedName>
    <alternativeName>
        <fullName evidence="10">Arginyl-tRNA synthetase</fullName>
        <shortName evidence="10">ArgRS</shortName>
    </alternativeName>
</protein>
<dbReference type="KEGG" id="ptaw:DW352_06110"/>
<dbReference type="PANTHER" id="PTHR11956:SF5">
    <property type="entry name" value="ARGININE--TRNA LIGASE, CYTOPLASMIC"/>
    <property type="match status" value="1"/>
</dbReference>
<dbReference type="SMART" id="SM00836">
    <property type="entry name" value="DALR_1"/>
    <property type="match status" value="1"/>
</dbReference>
<dbReference type="Pfam" id="PF03485">
    <property type="entry name" value="Arg_tRNA_synt_N"/>
    <property type="match status" value="1"/>
</dbReference>
<name>A0A346A3Y6_9HYPH</name>
<keyword evidence="4 10" id="KW-0436">Ligase</keyword>
<dbReference type="InterPro" id="IPR005148">
    <property type="entry name" value="Arg-tRNA-synth_N"/>
</dbReference>
<gene>
    <name evidence="10" type="primary">argS</name>
    <name evidence="14" type="ORF">DW352_06110</name>
</gene>
<dbReference type="RefSeq" id="WP_115694262.1">
    <property type="nucleotide sequence ID" value="NZ_CP031417.1"/>
</dbReference>
<accession>A0A346A3Y6</accession>
<dbReference type="PRINTS" id="PR01038">
    <property type="entry name" value="TRNASYNTHARG"/>
</dbReference>
<dbReference type="HAMAP" id="MF_00123">
    <property type="entry name" value="Arg_tRNA_synth"/>
    <property type="match status" value="1"/>
</dbReference>
<dbReference type="SMART" id="SM01016">
    <property type="entry name" value="Arg_tRNA_synt_N"/>
    <property type="match status" value="1"/>
</dbReference>
<dbReference type="GO" id="GO:0005524">
    <property type="term" value="F:ATP binding"/>
    <property type="evidence" value="ECO:0007669"/>
    <property type="project" value="UniProtKB-UniRule"/>
</dbReference>
<dbReference type="PANTHER" id="PTHR11956">
    <property type="entry name" value="ARGINYL-TRNA SYNTHETASE"/>
    <property type="match status" value="1"/>
</dbReference>
<dbReference type="GO" id="GO:0005737">
    <property type="term" value="C:cytoplasm"/>
    <property type="evidence" value="ECO:0007669"/>
    <property type="project" value="UniProtKB-SubCell"/>
</dbReference>
<proteinExistence type="inferred from homology"/>
<dbReference type="InterPro" id="IPR001412">
    <property type="entry name" value="aa-tRNA-synth_I_CS"/>
</dbReference>
<keyword evidence="15" id="KW-1185">Reference proteome</keyword>
<evidence type="ECO:0000313" key="14">
    <source>
        <dbReference type="EMBL" id="AXK83883.1"/>
    </source>
</evidence>
<dbReference type="Pfam" id="PF00750">
    <property type="entry name" value="tRNA-synt_1d"/>
    <property type="match status" value="1"/>
</dbReference>
<dbReference type="EC" id="6.1.1.19" evidence="10"/>
<dbReference type="InterPro" id="IPR014729">
    <property type="entry name" value="Rossmann-like_a/b/a_fold"/>
</dbReference>
<keyword evidence="8 10" id="KW-0030">Aminoacyl-tRNA synthetase</keyword>
<reference evidence="14 15" key="1">
    <citation type="submission" date="2018-07" db="EMBL/GenBank/DDBJ databases">
        <authorList>
            <person name="Quirk P.G."/>
            <person name="Krulwich T.A."/>
        </authorList>
    </citation>
    <scope>NUCLEOTIDE SEQUENCE [LARGE SCALE GENOMIC DNA]</scope>
    <source>
        <strain evidence="14 15">CC-BB4</strain>
    </source>
</reference>
<dbReference type="SUPFAM" id="SSF47323">
    <property type="entry name" value="Anticodon-binding domain of a subclass of class I aminoacyl-tRNA synthetases"/>
    <property type="match status" value="1"/>
</dbReference>
<dbReference type="OrthoDB" id="9803211at2"/>
<dbReference type="AlphaFoldDB" id="A0A346A3Y6"/>
<evidence type="ECO:0000256" key="9">
    <source>
        <dbReference type="ARBA" id="ARBA00049339"/>
    </source>
</evidence>
<feature type="domain" description="Arginyl tRNA synthetase N-terminal" evidence="13">
    <location>
        <begin position="3"/>
        <end position="82"/>
    </location>
</feature>
<evidence type="ECO:0000256" key="5">
    <source>
        <dbReference type="ARBA" id="ARBA00022741"/>
    </source>
</evidence>
<evidence type="ECO:0000313" key="15">
    <source>
        <dbReference type="Proteomes" id="UP000254889"/>
    </source>
</evidence>
<evidence type="ECO:0000259" key="12">
    <source>
        <dbReference type="SMART" id="SM00836"/>
    </source>
</evidence>
<keyword evidence="5 10" id="KW-0547">Nucleotide-binding</keyword>
<dbReference type="GO" id="GO:0004814">
    <property type="term" value="F:arginine-tRNA ligase activity"/>
    <property type="evidence" value="ECO:0007669"/>
    <property type="project" value="UniProtKB-UniRule"/>
</dbReference>
<evidence type="ECO:0000256" key="1">
    <source>
        <dbReference type="ARBA" id="ARBA00004496"/>
    </source>
</evidence>
<evidence type="ECO:0000256" key="8">
    <source>
        <dbReference type="ARBA" id="ARBA00023146"/>
    </source>
</evidence>
<sequence>MLGRVRAAVAPLAPGADLTRVVVEPPKDASHGDMATNAAMVLAKDARKNPRELAEAIATALRSDALVEKVDVAGPGFINLTLKPHVWGEALHQALAAGNDFGRSELGGGVPVNVEYVSANPTGPLHVGHCRGAVFGDALASLLAFAGFKVTREYYINDAGAQVDVLARSAYLRYLEALGETITIPDGLYPGDYLKECGQELARDYAQELKQMPEAEWLPIVRRRATDMMMAEIRNDLMRLAIVPDVFFSERSLIEGEEPDPFAPAAEHHVVVDRVAETIDSLRAQGHVYEGRLPPPKSGAVEDWEDREQTLFRSTAFGDDVDRPLKKSDGSYTYFATDIAYHKTKLDRGFSHLIDVWGADHGGYVKRMQAAVKALGGAKADLDVKLVQLVKLLRAGEPVKMSKRAGDFITLREVVDEVGRSAVRFDMLFRKNDAPLDFDLAKVIEHSRDNPVFYVQYGHARGESIFRNARAELADLPADRAARVAWLQDADLSQLDDAGEQAILRRIAVYPRLIEAAALAHEPHRVAFYLYELASEFHAHWTRGKDLPHLRFIIQNDPQKTKARLALVQGIVTVLASGLALLGVEAPEEMR</sequence>
<dbReference type="Gene3D" id="3.40.50.620">
    <property type="entry name" value="HUPs"/>
    <property type="match status" value="1"/>
</dbReference>
<dbReference type="FunFam" id="1.10.730.10:FF:000008">
    <property type="entry name" value="Arginine--tRNA ligase"/>
    <property type="match status" value="1"/>
</dbReference>
<feature type="domain" description="DALR anticodon binding" evidence="12">
    <location>
        <begin position="455"/>
        <end position="590"/>
    </location>
</feature>
<feature type="short sequence motif" description="'HIGH' region" evidence="10">
    <location>
        <begin position="119"/>
        <end position="129"/>
    </location>
</feature>
<dbReference type="InterPro" id="IPR001278">
    <property type="entry name" value="Arg-tRNA-ligase"/>
</dbReference>
<dbReference type="SUPFAM" id="SSF55190">
    <property type="entry name" value="Arginyl-tRNA synthetase (ArgRS), N-terminal 'additional' domain"/>
    <property type="match status" value="1"/>
</dbReference>
<comment type="catalytic activity">
    <reaction evidence="9 10">
        <text>tRNA(Arg) + L-arginine + ATP = L-arginyl-tRNA(Arg) + AMP + diphosphate</text>
        <dbReference type="Rhea" id="RHEA:20301"/>
        <dbReference type="Rhea" id="RHEA-COMP:9658"/>
        <dbReference type="Rhea" id="RHEA-COMP:9673"/>
        <dbReference type="ChEBI" id="CHEBI:30616"/>
        <dbReference type="ChEBI" id="CHEBI:32682"/>
        <dbReference type="ChEBI" id="CHEBI:33019"/>
        <dbReference type="ChEBI" id="CHEBI:78442"/>
        <dbReference type="ChEBI" id="CHEBI:78513"/>
        <dbReference type="ChEBI" id="CHEBI:456215"/>
        <dbReference type="EC" id="6.1.1.19"/>
    </reaction>
</comment>
<evidence type="ECO:0000256" key="7">
    <source>
        <dbReference type="ARBA" id="ARBA00022917"/>
    </source>
</evidence>
<dbReference type="Gene3D" id="3.30.1360.70">
    <property type="entry name" value="Arginyl tRNA synthetase N-terminal domain"/>
    <property type="match status" value="1"/>
</dbReference>